<dbReference type="Proteomes" id="UP000327157">
    <property type="component" value="Chromosome 11"/>
</dbReference>
<dbReference type="SUPFAM" id="SSF54160">
    <property type="entry name" value="Chromo domain-like"/>
    <property type="match status" value="1"/>
</dbReference>
<dbReference type="AlphaFoldDB" id="A0A5N5FRK6"/>
<dbReference type="InterPro" id="IPR016197">
    <property type="entry name" value="Chromo-like_dom_sf"/>
</dbReference>
<proteinExistence type="predicted"/>
<reference evidence="9 10" key="1">
    <citation type="submission" date="2019-09" db="EMBL/GenBank/DDBJ databases">
        <authorList>
            <person name="Ou C."/>
        </authorList>
    </citation>
    <scope>NUCLEOTIDE SEQUENCE [LARGE SCALE GENOMIC DNA]</scope>
    <source>
        <strain evidence="9">S2</strain>
        <tissue evidence="9">Leaf</tissue>
    </source>
</reference>
<reference evidence="9 10" key="3">
    <citation type="submission" date="2019-11" db="EMBL/GenBank/DDBJ databases">
        <title>A de novo genome assembly of a pear dwarfing rootstock.</title>
        <authorList>
            <person name="Wang F."/>
            <person name="Wang J."/>
            <person name="Li S."/>
            <person name="Zhang Y."/>
            <person name="Fang M."/>
            <person name="Ma L."/>
            <person name="Zhao Y."/>
            <person name="Jiang S."/>
        </authorList>
    </citation>
    <scope>NUCLEOTIDE SEQUENCE [LARGE SCALE GENOMIC DNA]</scope>
    <source>
        <strain evidence="9">S2</strain>
        <tissue evidence="9">Leaf</tissue>
    </source>
</reference>
<protein>
    <recommendedName>
        <fullName evidence="8">Chromo domain-containing protein</fullName>
    </recommendedName>
</protein>
<dbReference type="Pfam" id="PF17917">
    <property type="entry name" value="RT_RNaseH"/>
    <property type="match status" value="1"/>
</dbReference>
<keyword evidence="3" id="KW-0540">Nuclease</keyword>
<keyword evidence="10" id="KW-1185">Reference proteome</keyword>
<dbReference type="InterPro" id="IPR025452">
    <property type="entry name" value="DUF4218"/>
</dbReference>
<dbReference type="SUPFAM" id="SSF56672">
    <property type="entry name" value="DNA/RNA polymerases"/>
    <property type="match status" value="1"/>
</dbReference>
<dbReference type="GO" id="GO:0003964">
    <property type="term" value="F:RNA-directed DNA polymerase activity"/>
    <property type="evidence" value="ECO:0007669"/>
    <property type="project" value="UniProtKB-KW"/>
</dbReference>
<dbReference type="Pfam" id="PF03004">
    <property type="entry name" value="Transposase_24"/>
    <property type="match status" value="1"/>
</dbReference>
<evidence type="ECO:0000256" key="2">
    <source>
        <dbReference type="ARBA" id="ARBA00022695"/>
    </source>
</evidence>
<accession>A0A5N5FRK6</accession>
<sequence length="729" mass="83364">MPDEIFTTLLELIKRMLPEDDCLPESCYKAKKLINDLGLMYVKIDACPNDCMIYWKDNSDFTVCSVCGESRYKITNADGSSRKKIPAKQLLLLAIRPILPKAVTMVLLELSAIFRQLCSKKESEKGFKQLNSRISLTLCQLEKIFPPAFFDIMVHLPRHVQHRWVYPIERYLQTLKRYVRNKGRPKSSITEAYLADKCLSFCSMYLRDVKSRCTHKGRNEDGIGRGVSGGFRFRIKSVDDKHKNQNCGVFVPANVPGAIGQVNCYGRVVDMFEVKYCGHVELGDRGRAVMLFKCEWVNSESPQGMKTDQYGFTMEMATNNKHNWRLKIMNHTSGAKSFARVRAELRKKNGKEADPVSFFRYCQTQKDNTWIDETSEHTASGQEDSDDLRTRVYVETMDPKHYNRVQGYGHGVTPNMVSYASSSTSSSNSSKRSSKSSLAMLMTENNELRRKEKANAKGVADLEVKLEETCYNQQPPSHPMYPTQPMAYMQQPHMPYMQLLPYQVHAYRPEMPSSNDVPIGVFSGMLTGAPLDVDMARVFGSQGGSEEGSRQGIGSHSGSASAEFLTQKSCGRLYPPVCRYTPLTPHQSEDDSGNFEIYSDASLNGLGCVLMQHGRVIAYASRQLKPYEMNYPTHDLELATIMFALKTWRHYLYGERYPSHMLPPQPLEINPDLTYDEEPVTILDWKDKVLRNKTVRLVKVLWTNYSVEEATWETEELMEEMYPRLFYEY</sequence>
<keyword evidence="6" id="KW-0695">RNA-directed DNA polymerase</keyword>
<dbReference type="InterPro" id="IPR004252">
    <property type="entry name" value="Probable_transposase_24"/>
</dbReference>
<feature type="region of interest" description="Disordered" evidence="7">
    <location>
        <begin position="539"/>
        <end position="558"/>
    </location>
</feature>
<dbReference type="InterPro" id="IPR041373">
    <property type="entry name" value="RT_RNaseH"/>
</dbReference>
<dbReference type="EMBL" id="SMOL01000559">
    <property type="protein sequence ID" value="KAB2605769.1"/>
    <property type="molecule type" value="Genomic_DNA"/>
</dbReference>
<dbReference type="InterPro" id="IPR043502">
    <property type="entry name" value="DNA/RNA_pol_sf"/>
</dbReference>
<dbReference type="OrthoDB" id="1166180at2759"/>
<evidence type="ECO:0000256" key="5">
    <source>
        <dbReference type="ARBA" id="ARBA00022801"/>
    </source>
</evidence>
<evidence type="ECO:0000256" key="3">
    <source>
        <dbReference type="ARBA" id="ARBA00022722"/>
    </source>
</evidence>
<keyword evidence="2" id="KW-0548">Nucleotidyltransferase</keyword>
<gene>
    <name evidence="9" type="ORF">D8674_005486</name>
</gene>
<dbReference type="Pfam" id="PF13960">
    <property type="entry name" value="DUF4218"/>
    <property type="match status" value="1"/>
</dbReference>
<dbReference type="Gene3D" id="3.10.20.370">
    <property type="match status" value="1"/>
</dbReference>
<reference evidence="10" key="2">
    <citation type="submission" date="2019-10" db="EMBL/GenBank/DDBJ databases">
        <title>A de novo genome assembly of a pear dwarfing rootstock.</title>
        <authorList>
            <person name="Wang F."/>
            <person name="Wang J."/>
            <person name="Li S."/>
            <person name="Zhang Y."/>
            <person name="Fang M."/>
            <person name="Ma L."/>
            <person name="Zhao Y."/>
            <person name="Jiang S."/>
        </authorList>
    </citation>
    <scope>NUCLEOTIDE SEQUENCE [LARGE SCALE GENOMIC DNA]</scope>
</reference>
<evidence type="ECO:0000256" key="7">
    <source>
        <dbReference type="SAM" id="MobiDB-lite"/>
    </source>
</evidence>
<evidence type="ECO:0000259" key="8">
    <source>
        <dbReference type="PROSITE" id="PS50013"/>
    </source>
</evidence>
<organism evidence="9 10">
    <name type="scientific">Pyrus ussuriensis x Pyrus communis</name>
    <dbReference type="NCBI Taxonomy" id="2448454"/>
    <lineage>
        <taxon>Eukaryota</taxon>
        <taxon>Viridiplantae</taxon>
        <taxon>Streptophyta</taxon>
        <taxon>Embryophyta</taxon>
        <taxon>Tracheophyta</taxon>
        <taxon>Spermatophyta</taxon>
        <taxon>Magnoliopsida</taxon>
        <taxon>eudicotyledons</taxon>
        <taxon>Gunneridae</taxon>
        <taxon>Pentapetalae</taxon>
        <taxon>rosids</taxon>
        <taxon>fabids</taxon>
        <taxon>Rosales</taxon>
        <taxon>Rosaceae</taxon>
        <taxon>Amygdaloideae</taxon>
        <taxon>Maleae</taxon>
        <taxon>Pyrus</taxon>
    </lineage>
</organism>
<dbReference type="PANTHER" id="PTHR48258">
    <property type="entry name" value="DUF4218 DOMAIN-CONTAINING PROTEIN-RELATED"/>
    <property type="match status" value="1"/>
</dbReference>
<dbReference type="PROSITE" id="PS50013">
    <property type="entry name" value="CHROMO_2"/>
    <property type="match status" value="1"/>
</dbReference>
<dbReference type="InterPro" id="IPR000953">
    <property type="entry name" value="Chromo/chromo_shadow_dom"/>
</dbReference>
<evidence type="ECO:0000256" key="1">
    <source>
        <dbReference type="ARBA" id="ARBA00022679"/>
    </source>
</evidence>
<dbReference type="PANTHER" id="PTHR48258:SF15">
    <property type="entry name" value="OS02G0543900 PROTEIN"/>
    <property type="match status" value="1"/>
</dbReference>
<dbReference type="GO" id="GO:0004519">
    <property type="term" value="F:endonuclease activity"/>
    <property type="evidence" value="ECO:0007669"/>
    <property type="project" value="UniProtKB-KW"/>
</dbReference>
<keyword evidence="1" id="KW-0808">Transferase</keyword>
<feature type="domain" description="Chromo" evidence="8">
    <location>
        <begin position="684"/>
        <end position="729"/>
    </location>
</feature>
<evidence type="ECO:0000313" key="9">
    <source>
        <dbReference type="EMBL" id="KAB2605769.1"/>
    </source>
</evidence>
<name>A0A5N5FRK6_9ROSA</name>
<dbReference type="GO" id="GO:0016787">
    <property type="term" value="F:hydrolase activity"/>
    <property type="evidence" value="ECO:0007669"/>
    <property type="project" value="UniProtKB-KW"/>
</dbReference>
<comment type="caution">
    <text evidence="9">The sequence shown here is derived from an EMBL/GenBank/DDBJ whole genome shotgun (WGS) entry which is preliminary data.</text>
</comment>
<evidence type="ECO:0000256" key="6">
    <source>
        <dbReference type="ARBA" id="ARBA00022918"/>
    </source>
</evidence>
<evidence type="ECO:0000256" key="4">
    <source>
        <dbReference type="ARBA" id="ARBA00022759"/>
    </source>
</evidence>
<keyword evidence="5" id="KW-0378">Hydrolase</keyword>
<evidence type="ECO:0000313" key="10">
    <source>
        <dbReference type="Proteomes" id="UP000327157"/>
    </source>
</evidence>
<keyword evidence="4" id="KW-0255">Endonuclease</keyword>